<evidence type="ECO:0000256" key="1">
    <source>
        <dbReference type="SAM" id="MobiDB-lite"/>
    </source>
</evidence>
<name>A0A813GWA3_POLGL</name>
<reference evidence="2" key="1">
    <citation type="submission" date="2021-02" db="EMBL/GenBank/DDBJ databases">
        <authorList>
            <person name="Dougan E. K."/>
            <person name="Rhodes N."/>
            <person name="Thang M."/>
            <person name="Chan C."/>
        </authorList>
    </citation>
    <scope>NUCLEOTIDE SEQUENCE</scope>
</reference>
<feature type="region of interest" description="Disordered" evidence="1">
    <location>
        <begin position="150"/>
        <end position="176"/>
    </location>
</feature>
<comment type="caution">
    <text evidence="2">The sequence shown here is derived from an EMBL/GenBank/DDBJ whole genome shotgun (WGS) entry which is preliminary data.</text>
</comment>
<proteinExistence type="predicted"/>
<dbReference type="OrthoDB" id="365041at2759"/>
<evidence type="ECO:0000313" key="3">
    <source>
        <dbReference type="Proteomes" id="UP000654075"/>
    </source>
</evidence>
<evidence type="ECO:0000313" key="2">
    <source>
        <dbReference type="EMBL" id="CAE8628870.1"/>
    </source>
</evidence>
<dbReference type="EMBL" id="CAJNNV010029522">
    <property type="protein sequence ID" value="CAE8628870.1"/>
    <property type="molecule type" value="Genomic_DNA"/>
</dbReference>
<protein>
    <submittedName>
        <fullName evidence="2">Uncharacterized protein</fullName>
    </submittedName>
</protein>
<gene>
    <name evidence="2" type="ORF">PGLA1383_LOCUS45470</name>
</gene>
<dbReference type="AlphaFoldDB" id="A0A813GWA3"/>
<keyword evidence="3" id="KW-1185">Reference proteome</keyword>
<dbReference type="Proteomes" id="UP000654075">
    <property type="component" value="Unassembled WGS sequence"/>
</dbReference>
<accession>A0A813GWA3</accession>
<sequence length="456" mass="49597">MFLARVVRAGASARGSSHAAGAPAESAAKVIDPERIARLRTFFARASVATRLLQSRLALPLAYPLNSAMMRENASAAPPPTAWKDEEIQKGLAHVTPIVVGMSKVASILKASHALSHYQGGHARHVQPDPDKEEAEDPDIRLDFIRPQRLAGSGRGRGPGTWTTKTGKGLGWDDVSSGRTVDSPMVRFTANPLDDTLSPRQSTFAGISEGASVGGADTVINAITDECACKPRATKHLGLDFIHGIGTVKAVCLFNSRPSLHTIHGRKYISKTKWDKRKREIGAFWIHRFMVALVTKVFERSSLVSGSSRLFHERLTWASLHRYGRLWAEISVYKTHRLLGIYIVNPGAGNMLFGTSYSTMQRRDRQNLVTFATLLLRNMGLVGSQHGDGVFDSTGQPKCCLVGKNILNAPGKACFMQHDAGVCSTFAIDGILDIAGAWHFPKRLPSRMRVASTGPT</sequence>
<organism evidence="2 3">
    <name type="scientific">Polarella glacialis</name>
    <name type="common">Dinoflagellate</name>
    <dbReference type="NCBI Taxonomy" id="89957"/>
    <lineage>
        <taxon>Eukaryota</taxon>
        <taxon>Sar</taxon>
        <taxon>Alveolata</taxon>
        <taxon>Dinophyceae</taxon>
        <taxon>Suessiales</taxon>
        <taxon>Suessiaceae</taxon>
        <taxon>Polarella</taxon>
    </lineage>
</organism>